<evidence type="ECO:0000313" key="1">
    <source>
        <dbReference type="EMBL" id="MED6129342.1"/>
    </source>
</evidence>
<evidence type="ECO:0000313" key="2">
    <source>
        <dbReference type="Proteomes" id="UP001341840"/>
    </source>
</evidence>
<keyword evidence="2" id="KW-1185">Reference proteome</keyword>
<dbReference type="Proteomes" id="UP001341840">
    <property type="component" value="Unassembled WGS sequence"/>
</dbReference>
<accession>A0ABU6RZA3</accession>
<proteinExistence type="predicted"/>
<organism evidence="1 2">
    <name type="scientific">Stylosanthes scabra</name>
    <dbReference type="NCBI Taxonomy" id="79078"/>
    <lineage>
        <taxon>Eukaryota</taxon>
        <taxon>Viridiplantae</taxon>
        <taxon>Streptophyta</taxon>
        <taxon>Embryophyta</taxon>
        <taxon>Tracheophyta</taxon>
        <taxon>Spermatophyta</taxon>
        <taxon>Magnoliopsida</taxon>
        <taxon>eudicotyledons</taxon>
        <taxon>Gunneridae</taxon>
        <taxon>Pentapetalae</taxon>
        <taxon>rosids</taxon>
        <taxon>fabids</taxon>
        <taxon>Fabales</taxon>
        <taxon>Fabaceae</taxon>
        <taxon>Papilionoideae</taxon>
        <taxon>50 kb inversion clade</taxon>
        <taxon>dalbergioids sensu lato</taxon>
        <taxon>Dalbergieae</taxon>
        <taxon>Pterocarpus clade</taxon>
        <taxon>Stylosanthes</taxon>
    </lineage>
</organism>
<comment type="caution">
    <text evidence="1">The sequence shown here is derived from an EMBL/GenBank/DDBJ whole genome shotgun (WGS) entry which is preliminary data.</text>
</comment>
<name>A0ABU6RZA3_9FABA</name>
<feature type="non-terminal residue" evidence="1">
    <location>
        <position position="1"/>
    </location>
</feature>
<protein>
    <submittedName>
        <fullName evidence="1">Uncharacterized protein</fullName>
    </submittedName>
</protein>
<reference evidence="1 2" key="1">
    <citation type="journal article" date="2023" name="Plants (Basel)">
        <title>Bridging the Gap: Combining Genomics and Transcriptomics Approaches to Understand Stylosanthes scabra, an Orphan Legume from the Brazilian Caatinga.</title>
        <authorList>
            <person name="Ferreira-Neto J.R.C."/>
            <person name="da Silva M.D."/>
            <person name="Binneck E."/>
            <person name="de Melo N.F."/>
            <person name="da Silva R.H."/>
            <person name="de Melo A.L.T.M."/>
            <person name="Pandolfi V."/>
            <person name="Bustamante F.O."/>
            <person name="Brasileiro-Vidal A.C."/>
            <person name="Benko-Iseppon A.M."/>
        </authorList>
    </citation>
    <scope>NUCLEOTIDE SEQUENCE [LARGE SCALE GENOMIC DNA]</scope>
    <source>
        <tissue evidence="1">Leaves</tissue>
    </source>
</reference>
<dbReference type="EMBL" id="JASCZI010034609">
    <property type="protein sequence ID" value="MED6129342.1"/>
    <property type="molecule type" value="Genomic_DNA"/>
</dbReference>
<sequence>RNHEETEEEEGDRDRASLDMLQSLTLEDKACHVWPTPKLKAKRDLPRAHQGFPPRLESHVWLGSLLGQT</sequence>
<gene>
    <name evidence="1" type="ORF">PIB30_106989</name>
</gene>